<evidence type="ECO:0000313" key="2">
    <source>
        <dbReference type="EMBL" id="MQM20458.1"/>
    </source>
</evidence>
<comment type="caution">
    <text evidence="2">The sequence shown here is derived from an EMBL/GenBank/DDBJ whole genome shotgun (WGS) entry which is preliminary data.</text>
</comment>
<dbReference type="AlphaFoldDB" id="A0A843XL42"/>
<feature type="non-terminal residue" evidence="2">
    <location>
        <position position="1"/>
    </location>
</feature>
<dbReference type="OrthoDB" id="421993at2759"/>
<dbReference type="InterPro" id="IPR000120">
    <property type="entry name" value="Amidase"/>
</dbReference>
<evidence type="ECO:0000313" key="3">
    <source>
        <dbReference type="Proteomes" id="UP000652761"/>
    </source>
</evidence>
<dbReference type="EMBL" id="NMUH01009836">
    <property type="protein sequence ID" value="MQM20458.1"/>
    <property type="molecule type" value="Genomic_DNA"/>
</dbReference>
<dbReference type="GO" id="GO:0050567">
    <property type="term" value="F:glutaminyl-tRNA synthase (glutamine-hydrolyzing) activity"/>
    <property type="evidence" value="ECO:0007669"/>
    <property type="project" value="TreeGrafter"/>
</dbReference>
<name>A0A843XL42_COLES</name>
<gene>
    <name evidence="2" type="ORF">Taro_053477</name>
</gene>
<feature type="domain" description="Amidase" evidence="1">
    <location>
        <begin position="14"/>
        <end position="121"/>
    </location>
</feature>
<dbReference type="Proteomes" id="UP000652761">
    <property type="component" value="Unassembled WGS sequence"/>
</dbReference>
<dbReference type="Gene3D" id="3.90.1300.10">
    <property type="entry name" value="Amidase signature (AS) domain"/>
    <property type="match status" value="1"/>
</dbReference>
<organism evidence="2 3">
    <name type="scientific">Colocasia esculenta</name>
    <name type="common">Wild taro</name>
    <name type="synonym">Arum esculentum</name>
    <dbReference type="NCBI Taxonomy" id="4460"/>
    <lineage>
        <taxon>Eukaryota</taxon>
        <taxon>Viridiplantae</taxon>
        <taxon>Streptophyta</taxon>
        <taxon>Embryophyta</taxon>
        <taxon>Tracheophyta</taxon>
        <taxon>Spermatophyta</taxon>
        <taxon>Magnoliopsida</taxon>
        <taxon>Liliopsida</taxon>
        <taxon>Araceae</taxon>
        <taxon>Aroideae</taxon>
        <taxon>Colocasieae</taxon>
        <taxon>Colocasia</taxon>
    </lineage>
</organism>
<dbReference type="PANTHER" id="PTHR11895">
    <property type="entry name" value="TRANSAMIDASE"/>
    <property type="match status" value="1"/>
</dbReference>
<sequence>EIPDYMSKLIPIDQMDSQPLKGIRVGVICETLGEGVDAGVLSSIQSAAVHLEDLGAVVTEVSLPSFSLGLPAYYILASSESSSNLSRYDGIRYGNQVPEDELISLYGNSRANGFGSELGHVSWRMSPESNMPIVAFMVSGLRGRHVAGPTVRSRVGTQSSVCGCDKVLVAIQNATQPPSPSGLVATPGLSHSGCDMGCLAFRPYLMVRLHNSTFRGGQRRQGRSRRHALLPYTSWFFTLGVFP</sequence>
<reference evidence="2" key="1">
    <citation type="submission" date="2017-07" db="EMBL/GenBank/DDBJ databases">
        <title>Taro Niue Genome Assembly and Annotation.</title>
        <authorList>
            <person name="Atibalentja N."/>
            <person name="Keating K."/>
            <person name="Fields C.J."/>
        </authorList>
    </citation>
    <scope>NUCLEOTIDE SEQUENCE</scope>
    <source>
        <strain evidence="2">Niue_2</strain>
        <tissue evidence="2">Leaf</tissue>
    </source>
</reference>
<evidence type="ECO:0000259" key="1">
    <source>
        <dbReference type="Pfam" id="PF01425"/>
    </source>
</evidence>
<dbReference type="InterPro" id="IPR036928">
    <property type="entry name" value="AS_sf"/>
</dbReference>
<dbReference type="SUPFAM" id="SSF75304">
    <property type="entry name" value="Amidase signature (AS) enzymes"/>
    <property type="match status" value="1"/>
</dbReference>
<dbReference type="PANTHER" id="PTHR11895:SF7">
    <property type="entry name" value="GLUTAMYL-TRNA(GLN) AMIDOTRANSFERASE SUBUNIT A, MITOCHONDRIAL"/>
    <property type="match status" value="1"/>
</dbReference>
<accession>A0A843XL42</accession>
<proteinExistence type="predicted"/>
<dbReference type="Pfam" id="PF01425">
    <property type="entry name" value="Amidase"/>
    <property type="match status" value="1"/>
</dbReference>
<protein>
    <recommendedName>
        <fullName evidence="1">Amidase domain-containing protein</fullName>
    </recommendedName>
</protein>
<keyword evidence="3" id="KW-1185">Reference proteome</keyword>
<dbReference type="InterPro" id="IPR023631">
    <property type="entry name" value="Amidase_dom"/>
</dbReference>